<dbReference type="AlphaFoldDB" id="A0A9Q8PB31"/>
<gene>
    <name evidence="1" type="ORF">CLAFUR5_07745</name>
</gene>
<keyword evidence="2" id="KW-1185">Reference proteome</keyword>
<proteinExistence type="predicted"/>
<accession>A0A9Q8PB31</accession>
<dbReference type="Proteomes" id="UP000756132">
    <property type="component" value="Chromosome 6"/>
</dbReference>
<organism evidence="1 2">
    <name type="scientific">Passalora fulva</name>
    <name type="common">Tomato leaf mold</name>
    <name type="synonym">Cladosporium fulvum</name>
    <dbReference type="NCBI Taxonomy" id="5499"/>
    <lineage>
        <taxon>Eukaryota</taxon>
        <taxon>Fungi</taxon>
        <taxon>Dikarya</taxon>
        <taxon>Ascomycota</taxon>
        <taxon>Pezizomycotina</taxon>
        <taxon>Dothideomycetes</taxon>
        <taxon>Dothideomycetidae</taxon>
        <taxon>Mycosphaerellales</taxon>
        <taxon>Mycosphaerellaceae</taxon>
        <taxon>Fulvia</taxon>
    </lineage>
</organism>
<evidence type="ECO:0000313" key="1">
    <source>
        <dbReference type="EMBL" id="UJO19170.1"/>
    </source>
</evidence>
<evidence type="ECO:0000313" key="2">
    <source>
        <dbReference type="Proteomes" id="UP000756132"/>
    </source>
</evidence>
<sequence>MVVAGPPGACRILEHPVELIELIELIELMLTRGDRTDILNTRATCRDLEAKSRAMLIDNFFRDRTFILADRTSISRLLGISKHPVFSKTMQSIIFTVEQLRPLDRRWHQSTTAGSVDLSTTPREKRIMLRETAKVIASPKDEAKRCQHEVETQLTAMFTNFLHAACVLAIFAVHDCNMESTGRRCGVYGLSRRGGLSEYPKPVAGSTLLHPGYACNIILGTLIRSGYPPEVVELGSIYISNLRFDDNVFVASRLRRLVLDIDCTARFGSSNEDETNTMQTDMATLSRLLLTATELRDLALETHIDPGAQRRGAILNSILGIPNTALMRLECLIIDHLILNQPSALEDCAKVRRQTLRVVKVGSWEPRRDSQMEDINLRVLFGVPRKRIWKFAFTRNEAELRGGIEEKCSLAFVEFVLVRRTWARL</sequence>
<dbReference type="EMBL" id="CP090168">
    <property type="protein sequence ID" value="UJO19170.1"/>
    <property type="molecule type" value="Genomic_DNA"/>
</dbReference>
<reference evidence="1" key="1">
    <citation type="submission" date="2021-12" db="EMBL/GenBank/DDBJ databases">
        <authorList>
            <person name="Zaccaron A."/>
            <person name="Stergiopoulos I."/>
        </authorList>
    </citation>
    <scope>NUCLEOTIDE SEQUENCE</scope>
    <source>
        <strain evidence="1">Race5_Kim</strain>
    </source>
</reference>
<dbReference type="GeneID" id="71987623"/>
<dbReference type="RefSeq" id="XP_047763536.1">
    <property type="nucleotide sequence ID" value="XM_047906893.1"/>
</dbReference>
<protein>
    <submittedName>
        <fullName evidence="1">Uncharacterized protein</fullName>
    </submittedName>
</protein>
<reference evidence="1" key="2">
    <citation type="journal article" date="2022" name="Microb. Genom.">
        <title>A chromosome-scale genome assembly of the tomato pathogen Cladosporium fulvum reveals a compartmentalized genome architecture and the presence of a dispensable chromosome.</title>
        <authorList>
            <person name="Zaccaron A.Z."/>
            <person name="Chen L.H."/>
            <person name="Samaras A."/>
            <person name="Stergiopoulos I."/>
        </authorList>
    </citation>
    <scope>NUCLEOTIDE SEQUENCE</scope>
    <source>
        <strain evidence="1">Race5_Kim</strain>
    </source>
</reference>
<name>A0A9Q8PB31_PASFU</name>
<dbReference type="KEGG" id="ffu:CLAFUR5_07745"/>